<dbReference type="AlphaFoldDB" id="X6MRS8"/>
<name>X6MRS8_RETFI</name>
<proteinExistence type="predicted"/>
<evidence type="ECO:0000313" key="2">
    <source>
        <dbReference type="Proteomes" id="UP000023152"/>
    </source>
</evidence>
<keyword evidence="2" id="KW-1185">Reference proteome</keyword>
<dbReference type="EMBL" id="ASPP01018334">
    <property type="protein sequence ID" value="ETO16356.1"/>
    <property type="molecule type" value="Genomic_DNA"/>
</dbReference>
<protein>
    <submittedName>
        <fullName evidence="1">Uncharacterized protein</fullName>
    </submittedName>
</protein>
<gene>
    <name evidence="1" type="ORF">RFI_20998</name>
</gene>
<dbReference type="Proteomes" id="UP000023152">
    <property type="component" value="Unassembled WGS sequence"/>
</dbReference>
<feature type="non-terminal residue" evidence="1">
    <location>
        <position position="137"/>
    </location>
</feature>
<reference evidence="1 2" key="1">
    <citation type="journal article" date="2013" name="Curr. Biol.">
        <title>The Genome of the Foraminiferan Reticulomyxa filosa.</title>
        <authorList>
            <person name="Glockner G."/>
            <person name="Hulsmann N."/>
            <person name="Schleicher M."/>
            <person name="Noegel A.A."/>
            <person name="Eichinger L."/>
            <person name="Gallinger C."/>
            <person name="Pawlowski J."/>
            <person name="Sierra R."/>
            <person name="Euteneuer U."/>
            <person name="Pillet L."/>
            <person name="Moustafa A."/>
            <person name="Platzer M."/>
            <person name="Groth M."/>
            <person name="Szafranski K."/>
            <person name="Schliwa M."/>
        </authorList>
    </citation>
    <scope>NUCLEOTIDE SEQUENCE [LARGE SCALE GENOMIC DNA]</scope>
</reference>
<accession>X6MRS8</accession>
<sequence length="137" mass="15846">MSREKIPAEVRFSGVDELLGYIKKSITRCSKIGTDDIFYQIYRVLDLYFFLVSFLLDQKSDCVHNMLKHQKEYCNGLNKYAQMLVRHLPDPMTQAASSYNIKEKFITESELITICLVINTSDYVSEVLSSLETKLKS</sequence>
<comment type="caution">
    <text evidence="1">The sequence shown here is derived from an EMBL/GenBank/DDBJ whole genome shotgun (WGS) entry which is preliminary data.</text>
</comment>
<dbReference type="OrthoDB" id="10261632at2759"/>
<evidence type="ECO:0000313" key="1">
    <source>
        <dbReference type="EMBL" id="ETO16356.1"/>
    </source>
</evidence>
<organism evidence="1 2">
    <name type="scientific">Reticulomyxa filosa</name>
    <dbReference type="NCBI Taxonomy" id="46433"/>
    <lineage>
        <taxon>Eukaryota</taxon>
        <taxon>Sar</taxon>
        <taxon>Rhizaria</taxon>
        <taxon>Retaria</taxon>
        <taxon>Foraminifera</taxon>
        <taxon>Monothalamids</taxon>
        <taxon>Reticulomyxidae</taxon>
        <taxon>Reticulomyxa</taxon>
    </lineage>
</organism>